<evidence type="ECO:0000313" key="3">
    <source>
        <dbReference type="Proteomes" id="UP000005239"/>
    </source>
</evidence>
<reference evidence="2" key="2">
    <citation type="submission" date="2022-06" db="UniProtKB">
        <authorList>
            <consortium name="EnsemblMetazoa"/>
        </authorList>
    </citation>
    <scope>IDENTIFICATION</scope>
    <source>
        <strain evidence="2">PS312</strain>
    </source>
</reference>
<reference evidence="3" key="1">
    <citation type="journal article" date="2008" name="Nat. Genet.">
        <title>The Pristionchus pacificus genome provides a unique perspective on nematode lifestyle and parasitism.</title>
        <authorList>
            <person name="Dieterich C."/>
            <person name="Clifton S.W."/>
            <person name="Schuster L.N."/>
            <person name="Chinwalla A."/>
            <person name="Delehaunty K."/>
            <person name="Dinkelacker I."/>
            <person name="Fulton L."/>
            <person name="Fulton R."/>
            <person name="Godfrey J."/>
            <person name="Minx P."/>
            <person name="Mitreva M."/>
            <person name="Roeseler W."/>
            <person name="Tian H."/>
            <person name="Witte H."/>
            <person name="Yang S.P."/>
            <person name="Wilson R.K."/>
            <person name="Sommer R.J."/>
        </authorList>
    </citation>
    <scope>NUCLEOTIDE SEQUENCE [LARGE SCALE GENOMIC DNA]</scope>
    <source>
        <strain evidence="3">PS312</strain>
    </source>
</reference>
<accession>A0A8R1Z8D2</accession>
<feature type="compositionally biased region" description="Basic and acidic residues" evidence="1">
    <location>
        <begin position="421"/>
        <end position="453"/>
    </location>
</feature>
<sequence length="460" mass="50373">MKRSLYIPPSSLFHPFAPRPLVSSSPSLLSSVLVDEHQTIASLLFPAQHSFDKINLPTHSSLYIPPSSLFHPFAPRPLVSSSPSLLSSVLVDEHQTIASLLFPAQHSFDKINLPTHSSLYIPPSSLFHPFAPRPLVSSSPSLLSSVLVDEHQTIASLLFPAQHSFDKINLPTHSSLYIPPSSLFHPFAPRPLVSSSPSLLSSVLVDEHQTIASLLFPAQHSFDKINLPTHSSLYIPPSSLFHPFAPRPLVSSSPSLLSSVLVDEHQTIASLLFPAQHSFDKINLPTHSSLYIPPSSLFHPFAPRPLVSSSPSLLSSVLVDEHQTIASLLFPAQHSFDKPIYTPSSLFHPFAPRPLVSSSPSLLSSVLVDEHQTIASLLFPAQHSFDKPFIVQPFIVHGITVFLCSRPFIVHEIHRIGLEGGDPKGGEHTFRREERSWQQPAHARDGGRLDGRGGGRGYIG</sequence>
<keyword evidence="3" id="KW-1185">Reference proteome</keyword>
<evidence type="ECO:0000256" key="1">
    <source>
        <dbReference type="SAM" id="MobiDB-lite"/>
    </source>
</evidence>
<dbReference type="Proteomes" id="UP000005239">
    <property type="component" value="Unassembled WGS sequence"/>
</dbReference>
<protein>
    <submittedName>
        <fullName evidence="2">Uncharacterized protein</fullName>
    </submittedName>
</protein>
<proteinExistence type="predicted"/>
<feature type="region of interest" description="Disordered" evidence="1">
    <location>
        <begin position="421"/>
        <end position="460"/>
    </location>
</feature>
<gene>
    <name evidence="2" type="primary">WBGene00284669</name>
</gene>
<accession>A0A2A6CH49</accession>
<dbReference type="AlphaFoldDB" id="A0A2A6CH49"/>
<evidence type="ECO:0000313" key="2">
    <source>
        <dbReference type="EnsemblMetazoa" id="PPA46300.1"/>
    </source>
</evidence>
<organism evidence="2 3">
    <name type="scientific">Pristionchus pacificus</name>
    <name type="common">Parasitic nematode worm</name>
    <dbReference type="NCBI Taxonomy" id="54126"/>
    <lineage>
        <taxon>Eukaryota</taxon>
        <taxon>Metazoa</taxon>
        <taxon>Ecdysozoa</taxon>
        <taxon>Nematoda</taxon>
        <taxon>Chromadorea</taxon>
        <taxon>Rhabditida</taxon>
        <taxon>Rhabditina</taxon>
        <taxon>Diplogasteromorpha</taxon>
        <taxon>Diplogasteroidea</taxon>
        <taxon>Neodiplogasteridae</taxon>
        <taxon>Pristionchus</taxon>
    </lineage>
</organism>
<name>A0A2A6CH49_PRIPA</name>
<dbReference type="EnsemblMetazoa" id="PPA46300.1">
    <property type="protein sequence ID" value="PPA46300.1"/>
    <property type="gene ID" value="WBGene00284669"/>
</dbReference>